<feature type="region of interest" description="Disordered" evidence="1">
    <location>
        <begin position="33"/>
        <end position="70"/>
    </location>
</feature>
<evidence type="ECO:0000256" key="1">
    <source>
        <dbReference type="SAM" id="MobiDB-lite"/>
    </source>
</evidence>
<dbReference type="Proteomes" id="UP000676967">
    <property type="component" value="Chromosome"/>
</dbReference>
<sequence>MPGLGDAGELAIMPTATAAAVIAAPTTVRIPHERLRPATMASPFSKPRPGRGRGAHRQAETARMPRGIRCDDDSSKAWIQLDVQGC</sequence>
<accession>A0ABN6CN72</accession>
<protein>
    <submittedName>
        <fullName evidence="2">Uncharacterized protein</fullName>
    </submittedName>
</protein>
<gene>
    <name evidence="2" type="ORF">Aiant_72740</name>
</gene>
<keyword evidence="3" id="KW-1185">Reference proteome</keyword>
<organism evidence="2 3">
    <name type="scientific">Actinoplanes ianthinogenes</name>
    <dbReference type="NCBI Taxonomy" id="122358"/>
    <lineage>
        <taxon>Bacteria</taxon>
        <taxon>Bacillati</taxon>
        <taxon>Actinomycetota</taxon>
        <taxon>Actinomycetes</taxon>
        <taxon>Micromonosporales</taxon>
        <taxon>Micromonosporaceae</taxon>
        <taxon>Actinoplanes</taxon>
    </lineage>
</organism>
<evidence type="ECO:0000313" key="3">
    <source>
        <dbReference type="Proteomes" id="UP000676967"/>
    </source>
</evidence>
<name>A0ABN6CN72_9ACTN</name>
<dbReference type="EMBL" id="AP023356">
    <property type="protein sequence ID" value="BCJ46617.1"/>
    <property type="molecule type" value="Genomic_DNA"/>
</dbReference>
<proteinExistence type="predicted"/>
<evidence type="ECO:0000313" key="2">
    <source>
        <dbReference type="EMBL" id="BCJ46617.1"/>
    </source>
</evidence>
<reference evidence="2 3" key="1">
    <citation type="submission" date="2020-08" db="EMBL/GenBank/DDBJ databases">
        <title>Whole genome shotgun sequence of Actinoplanes ianthinogenes NBRC 13996.</title>
        <authorList>
            <person name="Komaki H."/>
            <person name="Tamura T."/>
        </authorList>
    </citation>
    <scope>NUCLEOTIDE SEQUENCE [LARGE SCALE GENOMIC DNA]</scope>
    <source>
        <strain evidence="2 3">NBRC 13996</strain>
    </source>
</reference>